<proteinExistence type="predicted"/>
<feature type="compositionally biased region" description="Polar residues" evidence="1">
    <location>
        <begin position="136"/>
        <end position="152"/>
    </location>
</feature>
<keyword evidence="3" id="KW-1185">Reference proteome</keyword>
<evidence type="ECO:0000313" key="3">
    <source>
        <dbReference type="Proteomes" id="UP000324632"/>
    </source>
</evidence>
<evidence type="ECO:0000256" key="1">
    <source>
        <dbReference type="SAM" id="MobiDB-lite"/>
    </source>
</evidence>
<comment type="caution">
    <text evidence="2">The sequence shown here is derived from an EMBL/GenBank/DDBJ whole genome shotgun (WGS) entry which is preliminary data.</text>
</comment>
<organism evidence="2 3">
    <name type="scientific">Triplophysa tibetana</name>
    <dbReference type="NCBI Taxonomy" id="1572043"/>
    <lineage>
        <taxon>Eukaryota</taxon>
        <taxon>Metazoa</taxon>
        <taxon>Chordata</taxon>
        <taxon>Craniata</taxon>
        <taxon>Vertebrata</taxon>
        <taxon>Euteleostomi</taxon>
        <taxon>Actinopterygii</taxon>
        <taxon>Neopterygii</taxon>
        <taxon>Teleostei</taxon>
        <taxon>Ostariophysi</taxon>
        <taxon>Cypriniformes</taxon>
        <taxon>Nemacheilidae</taxon>
        <taxon>Triplophysa</taxon>
    </lineage>
</organism>
<dbReference type="Proteomes" id="UP000324632">
    <property type="component" value="Chromosome 12"/>
</dbReference>
<protein>
    <submittedName>
        <fullName evidence="2">Uncharacterized protein</fullName>
    </submittedName>
</protein>
<sequence length="164" mass="18750">MPRERDPFPFPRYENDYTLTGTKQIQKMDYDKPTHLAQNDDPWRRLYSASTMSSSNRNIFHCDTTAARDSLDIHLKSIYNHHLGLFPKKNLTVTQSNGGDYLPNQTLKRNSEAPVCETSNKGIKVWIDGQRTSMHSTKGTIESHHAASTNRGYSRKHDGGFYST</sequence>
<dbReference type="EMBL" id="SOYY01000012">
    <property type="protein sequence ID" value="KAA0714062.1"/>
    <property type="molecule type" value="Genomic_DNA"/>
</dbReference>
<dbReference type="InterPro" id="IPR022179">
    <property type="entry name" value="CFAP276"/>
</dbReference>
<name>A0A5A9NW86_9TELE</name>
<accession>A0A5A9NW86</accession>
<dbReference type="AlphaFoldDB" id="A0A5A9NW86"/>
<dbReference type="Pfam" id="PF12494">
    <property type="entry name" value="DUF3695"/>
    <property type="match status" value="1"/>
</dbReference>
<gene>
    <name evidence="2" type="ORF">E1301_Tti007214</name>
</gene>
<feature type="region of interest" description="Disordered" evidence="1">
    <location>
        <begin position="136"/>
        <end position="164"/>
    </location>
</feature>
<reference evidence="2 3" key="1">
    <citation type="journal article" date="2019" name="Mol. Ecol. Resour.">
        <title>Chromosome-level genome assembly of Triplophysa tibetana, a fish adapted to the harsh high-altitude environment of the Tibetan Plateau.</title>
        <authorList>
            <person name="Yang X."/>
            <person name="Liu H."/>
            <person name="Ma Z."/>
            <person name="Zou Y."/>
            <person name="Zou M."/>
            <person name="Mao Y."/>
            <person name="Li X."/>
            <person name="Wang H."/>
            <person name="Chen T."/>
            <person name="Wang W."/>
            <person name="Yang R."/>
        </authorList>
    </citation>
    <scope>NUCLEOTIDE SEQUENCE [LARGE SCALE GENOMIC DNA]</scope>
    <source>
        <strain evidence="2">TTIB1903HZAU</strain>
        <tissue evidence="2">Muscle</tissue>
    </source>
</reference>
<evidence type="ECO:0000313" key="2">
    <source>
        <dbReference type="EMBL" id="KAA0714062.1"/>
    </source>
</evidence>
<feature type="compositionally biased region" description="Basic and acidic residues" evidence="1">
    <location>
        <begin position="155"/>
        <end position="164"/>
    </location>
</feature>